<name>A0A433DMB7_9FUNG</name>
<proteinExistence type="predicted"/>
<comment type="caution">
    <text evidence="2">The sequence shown here is derived from an EMBL/GenBank/DDBJ whole genome shotgun (WGS) entry which is preliminary data.</text>
</comment>
<evidence type="ECO:0000313" key="3">
    <source>
        <dbReference type="Proteomes" id="UP000268093"/>
    </source>
</evidence>
<dbReference type="AlphaFoldDB" id="A0A433DMB7"/>
<dbReference type="EMBL" id="RBNI01000281">
    <property type="protein sequence ID" value="RUP52002.1"/>
    <property type="molecule type" value="Genomic_DNA"/>
</dbReference>
<protein>
    <submittedName>
        <fullName evidence="2">Uncharacterized protein</fullName>
    </submittedName>
</protein>
<gene>
    <name evidence="2" type="ORF">BC936DRAFT_143703</name>
</gene>
<evidence type="ECO:0000256" key="1">
    <source>
        <dbReference type="SAM" id="MobiDB-lite"/>
    </source>
</evidence>
<reference evidence="2 3" key="1">
    <citation type="journal article" date="2018" name="New Phytol.">
        <title>Phylogenomics of Endogonaceae and evolution of mycorrhizas within Mucoromycota.</title>
        <authorList>
            <person name="Chang Y."/>
            <person name="Desiro A."/>
            <person name="Na H."/>
            <person name="Sandor L."/>
            <person name="Lipzen A."/>
            <person name="Clum A."/>
            <person name="Barry K."/>
            <person name="Grigoriev I.V."/>
            <person name="Martin F.M."/>
            <person name="Stajich J.E."/>
            <person name="Smith M.E."/>
            <person name="Bonito G."/>
            <person name="Spatafora J.W."/>
        </authorList>
    </citation>
    <scope>NUCLEOTIDE SEQUENCE [LARGE SCALE GENOMIC DNA]</scope>
    <source>
        <strain evidence="2 3">GMNB39</strain>
    </source>
</reference>
<evidence type="ECO:0000313" key="2">
    <source>
        <dbReference type="EMBL" id="RUP52002.1"/>
    </source>
</evidence>
<feature type="region of interest" description="Disordered" evidence="1">
    <location>
        <begin position="1"/>
        <end position="34"/>
    </location>
</feature>
<accession>A0A433DMB7</accession>
<organism evidence="2 3">
    <name type="scientific">Jimgerdemannia flammicorona</name>
    <dbReference type="NCBI Taxonomy" id="994334"/>
    <lineage>
        <taxon>Eukaryota</taxon>
        <taxon>Fungi</taxon>
        <taxon>Fungi incertae sedis</taxon>
        <taxon>Mucoromycota</taxon>
        <taxon>Mucoromycotina</taxon>
        <taxon>Endogonomycetes</taxon>
        <taxon>Endogonales</taxon>
        <taxon>Endogonaceae</taxon>
        <taxon>Jimgerdemannia</taxon>
    </lineage>
</organism>
<dbReference type="Proteomes" id="UP000268093">
    <property type="component" value="Unassembled WGS sequence"/>
</dbReference>
<sequence>MQMEVQKQEFVLKRQRDAEESDENDESSLTPHNATQVLKLTRTNFLSSALRIVQAEDECVNEALLEQIPPQDFRSVVAHV</sequence>
<feature type="compositionally biased region" description="Basic and acidic residues" evidence="1">
    <location>
        <begin position="1"/>
        <end position="18"/>
    </location>
</feature>
<keyword evidence="3" id="KW-1185">Reference proteome</keyword>